<dbReference type="AlphaFoldDB" id="A0A0S8GJZ5"/>
<dbReference type="InterPro" id="IPR051790">
    <property type="entry name" value="Cytochrome_c-biogenesis_DsbD"/>
</dbReference>
<protein>
    <recommendedName>
        <fullName evidence="4">Cytochrome C biogenesis protein transmembrane domain-containing protein</fullName>
    </recommendedName>
</protein>
<evidence type="ECO:0000313" key="2">
    <source>
        <dbReference type="EMBL" id="KPK72692.1"/>
    </source>
</evidence>
<accession>A0A0S8GJZ5</accession>
<gene>
    <name evidence="2" type="ORF">AMJ87_04120</name>
</gene>
<dbReference type="EMBL" id="LJUO01000025">
    <property type="protein sequence ID" value="KPK72692.1"/>
    <property type="molecule type" value="Genomic_DNA"/>
</dbReference>
<sequence length="525" mass="59114">MHKETLQLIPCFNVLYSQVHKSQIRNPKTPNKSKTPISKPKLRFPMVLNLFLLTIFLQASPVTLHFFYSPDCGYCMDILLSDIPTLQKTYSFILRKYDIELMQNYRTLELMEQNVAEPGDDLPIIFVGDSVFYGPQRIREKLEVTLKQLTKKASPVRTNTIHVPPDTAITGTATVHTYYFYQTSCRECDRVEIMLEVVERHYNAVVVHAHNILDNTSKILFEGLALRSNMPESERLIVPAIIIGDDYLSKQDITLQHVEALIEKYRNGAPEYDVSQFVTAEQTILERFSRFSFIGILVAGLVDGVNPCAFATLVFFVSYLLLIGKRRRAIVLMALFFIIAVFITYFAIGIGAYNILTYLTGLNIVARIIFLAFGIVAIVLGLLSVRDYFLAKRGALDKMVLQLPLGIKQRIHKNIKQKTAVGGIVTGSLIAGFLISLLEFGCTGQVYLPTITFMVSRAGFSLKPVVLLILYNLMFVVPLIIIALLATLFSTKRIAKSLEKRIPAIKLITALLFFALGILLITSVR</sequence>
<dbReference type="Proteomes" id="UP000051096">
    <property type="component" value="Unassembled WGS sequence"/>
</dbReference>
<dbReference type="PANTHER" id="PTHR31272:SF9">
    <property type="entry name" value="BLL1027 PROTEIN"/>
    <property type="match status" value="1"/>
</dbReference>
<feature type="transmembrane region" description="Helical" evidence="1">
    <location>
        <begin position="503"/>
        <end position="524"/>
    </location>
</feature>
<keyword evidence="1" id="KW-1133">Transmembrane helix</keyword>
<feature type="transmembrane region" description="Helical" evidence="1">
    <location>
        <begin position="420"/>
        <end position="448"/>
    </location>
</feature>
<evidence type="ECO:0000313" key="3">
    <source>
        <dbReference type="Proteomes" id="UP000051096"/>
    </source>
</evidence>
<comment type="caution">
    <text evidence="2">The sequence shown here is derived from an EMBL/GenBank/DDBJ whole genome shotgun (WGS) entry which is preliminary data.</text>
</comment>
<keyword evidence="1" id="KW-0472">Membrane</keyword>
<evidence type="ECO:0008006" key="4">
    <source>
        <dbReference type="Google" id="ProtNLM"/>
    </source>
</evidence>
<feature type="transmembrane region" description="Helical" evidence="1">
    <location>
        <begin position="468"/>
        <end position="491"/>
    </location>
</feature>
<feature type="transmembrane region" description="Helical" evidence="1">
    <location>
        <begin position="47"/>
        <end position="68"/>
    </location>
</feature>
<proteinExistence type="predicted"/>
<dbReference type="PANTHER" id="PTHR31272">
    <property type="entry name" value="CYTOCHROME C-TYPE BIOGENESIS PROTEIN HI_1454-RELATED"/>
    <property type="match status" value="1"/>
</dbReference>
<feature type="transmembrane region" description="Helical" evidence="1">
    <location>
        <begin position="293"/>
        <end position="322"/>
    </location>
</feature>
<feature type="transmembrane region" description="Helical" evidence="1">
    <location>
        <begin position="329"/>
        <end position="352"/>
    </location>
</feature>
<keyword evidence="1" id="KW-0812">Transmembrane</keyword>
<reference evidence="2 3" key="1">
    <citation type="journal article" date="2015" name="Microbiome">
        <title>Genomic resolution of linkages in carbon, nitrogen, and sulfur cycling among widespread estuary sediment bacteria.</title>
        <authorList>
            <person name="Baker B.J."/>
            <person name="Lazar C.S."/>
            <person name="Teske A.P."/>
            <person name="Dick G.J."/>
        </authorList>
    </citation>
    <scope>NUCLEOTIDE SEQUENCE [LARGE SCALE GENOMIC DNA]</scope>
    <source>
        <strain evidence="2">SM23_60</strain>
    </source>
</reference>
<name>A0A0S8GJZ5_UNCW3</name>
<feature type="transmembrane region" description="Helical" evidence="1">
    <location>
        <begin position="364"/>
        <end position="383"/>
    </location>
</feature>
<evidence type="ECO:0000256" key="1">
    <source>
        <dbReference type="SAM" id="Phobius"/>
    </source>
</evidence>
<organism evidence="2 3">
    <name type="scientific">candidate division WOR_3 bacterium SM23_60</name>
    <dbReference type="NCBI Taxonomy" id="1703780"/>
    <lineage>
        <taxon>Bacteria</taxon>
        <taxon>Bacteria division WOR-3</taxon>
    </lineage>
</organism>
<dbReference type="PATRIC" id="fig|1703780.3.peg.1709"/>